<sequence>MPMGEDNQEFENELQELNIGLMKMELPTRDCCIYRVPKTLRDIKPEAYTPRLISIGPLHHRTTTKTPSGEETVAPPPVQVEEESVSAGGLMMETVKLEYLKSFYGRTDRNLQELRDVVEQRKERIRRCYEETKPKDDVEFVNIILKDSVFIIELFLKTYEAQNHQNDFIVGKPWRRTAVLKDLMLLENQLPYFIIDDIYRHAIANVPGQWPSFLDLTLAYFKPYFEGPTNANYETLSCDCCNWLYCFCLNKSWSKCQNSENQQNRGEAHKHTEMPFIPLHFTDLIRWHLSPKHDPHPHSKKIGEENQEPSPQHCIRIVSCCCNAGESKKGAKYLFSATKMNAAGVTFQECKTEWPLGITFEDGVLSMPVLEIDDCTERQFRNLMAFEQCHYPDKAYICNYIKFIDRLIDTEGDVELLIDRGIIVHWLGDTKSVATLFNNLYEEIVEVDFLYETIWKQLNDHYGNCWYRTVAILRRIYFSNLWKGSGTVVAMILLVFTFIQSINSLMQIFKLR</sequence>
<name>A0A251JPI2_MANES</name>
<dbReference type="OrthoDB" id="591587at2759"/>
<proteinExistence type="predicted"/>
<evidence type="ECO:0000256" key="2">
    <source>
        <dbReference type="SAM" id="Phobius"/>
    </source>
</evidence>
<keyword evidence="2" id="KW-0812">Transmembrane</keyword>
<feature type="transmembrane region" description="Helical" evidence="2">
    <location>
        <begin position="481"/>
        <end position="502"/>
    </location>
</feature>
<keyword evidence="2" id="KW-0472">Membrane</keyword>
<dbReference type="AlphaFoldDB" id="A0A251JPI2"/>
<dbReference type="PANTHER" id="PTHR31170">
    <property type="entry name" value="BNAC04G53230D PROTEIN"/>
    <property type="match status" value="1"/>
</dbReference>
<feature type="region of interest" description="Disordered" evidence="1">
    <location>
        <begin position="58"/>
        <end position="77"/>
    </location>
</feature>
<dbReference type="STRING" id="3983.A0A251JPI2"/>
<dbReference type="Pfam" id="PF03140">
    <property type="entry name" value="DUF247"/>
    <property type="match status" value="1"/>
</dbReference>
<evidence type="ECO:0000313" key="4">
    <source>
        <dbReference type="Proteomes" id="UP000091857"/>
    </source>
</evidence>
<organism evidence="3 4">
    <name type="scientific">Manihot esculenta</name>
    <name type="common">Cassava</name>
    <name type="synonym">Jatropha manihot</name>
    <dbReference type="NCBI Taxonomy" id="3983"/>
    <lineage>
        <taxon>Eukaryota</taxon>
        <taxon>Viridiplantae</taxon>
        <taxon>Streptophyta</taxon>
        <taxon>Embryophyta</taxon>
        <taxon>Tracheophyta</taxon>
        <taxon>Spermatophyta</taxon>
        <taxon>Magnoliopsida</taxon>
        <taxon>eudicotyledons</taxon>
        <taxon>Gunneridae</taxon>
        <taxon>Pentapetalae</taxon>
        <taxon>rosids</taxon>
        <taxon>fabids</taxon>
        <taxon>Malpighiales</taxon>
        <taxon>Euphorbiaceae</taxon>
        <taxon>Crotonoideae</taxon>
        <taxon>Manihoteae</taxon>
        <taxon>Manihot</taxon>
    </lineage>
</organism>
<accession>A0A251JPI2</accession>
<evidence type="ECO:0000256" key="1">
    <source>
        <dbReference type="SAM" id="MobiDB-lite"/>
    </source>
</evidence>
<dbReference type="Proteomes" id="UP000091857">
    <property type="component" value="Chromosome 12"/>
</dbReference>
<dbReference type="Gramene" id="Manes.12G124700.2.v8.1">
    <property type="protein sequence ID" value="Manes.12G124700.2.v8.1.CDS.1"/>
    <property type="gene ID" value="Manes.12G124700.v8.1"/>
</dbReference>
<keyword evidence="4" id="KW-1185">Reference proteome</keyword>
<dbReference type="InterPro" id="IPR004158">
    <property type="entry name" value="DUF247_pln"/>
</dbReference>
<reference evidence="3 4" key="1">
    <citation type="submission" date="2016-02" db="EMBL/GenBank/DDBJ databases">
        <title>WGS assembly of Manihot esculenta.</title>
        <authorList>
            <person name="Bredeson J.V."/>
            <person name="Prochnik S.E."/>
            <person name="Lyons J.B."/>
            <person name="Schmutz J."/>
            <person name="Grimwood J."/>
            <person name="Vrebalov J."/>
            <person name="Bart R.S."/>
            <person name="Amuge T."/>
            <person name="Ferguson M.E."/>
            <person name="Green R."/>
            <person name="Putnam N."/>
            <person name="Stites J."/>
            <person name="Rounsley S."/>
            <person name="Rokhsar D.S."/>
        </authorList>
    </citation>
    <scope>NUCLEOTIDE SEQUENCE [LARGE SCALE GENOMIC DNA]</scope>
    <source>
        <strain evidence="4">cv. AM560-2</strain>
        <tissue evidence="3">Leaf</tissue>
    </source>
</reference>
<evidence type="ECO:0000313" key="3">
    <source>
        <dbReference type="EMBL" id="OAY35720.1"/>
    </source>
</evidence>
<dbReference type="EMBL" id="CM004398">
    <property type="protein sequence ID" value="OAY35721.1"/>
    <property type="molecule type" value="Genomic_DNA"/>
</dbReference>
<keyword evidence="2" id="KW-1133">Transmembrane helix</keyword>
<gene>
    <name evidence="3" type="ORF">MANES_12G124700</name>
</gene>
<dbReference type="EMBL" id="CM004398">
    <property type="protein sequence ID" value="OAY35720.1"/>
    <property type="molecule type" value="Genomic_DNA"/>
</dbReference>
<dbReference type="Gramene" id="Manes.12G124700.1.v8.1">
    <property type="protein sequence ID" value="Manes.12G124700.1.v8.1.CDS.1"/>
    <property type="gene ID" value="Manes.12G124700.v8.1"/>
</dbReference>
<protein>
    <submittedName>
        <fullName evidence="3">Uncharacterized protein</fullName>
    </submittedName>
</protein>
<dbReference type="PANTHER" id="PTHR31170:SF24">
    <property type="match status" value="1"/>
</dbReference>
<dbReference type="OMA" id="FRDPWRL"/>
<dbReference type="Gramene" id="Manes.12G124700.4.v8.1">
    <property type="protein sequence ID" value="Manes.12G124700.4.v8.1.CDS.1"/>
    <property type="gene ID" value="Manes.12G124700.v8.1"/>
</dbReference>